<gene>
    <name evidence="2" type="primary">tapM</name>
    <name evidence="2" type="ORF">NHF51_05410</name>
</gene>
<evidence type="ECO:0000259" key="1">
    <source>
        <dbReference type="SMART" id="SM00842"/>
    </source>
</evidence>
<dbReference type="NCBIfam" id="TIGR01175">
    <property type="entry name" value="pilM"/>
    <property type="match status" value="1"/>
</dbReference>
<dbReference type="PIRSF" id="PIRSF019169">
    <property type="entry name" value="PilM"/>
    <property type="match status" value="1"/>
</dbReference>
<dbReference type="Proteomes" id="UP001056890">
    <property type="component" value="Chromosome"/>
</dbReference>
<organism evidence="2 3">
    <name type="scientific">Aeromonas encheleia</name>
    <dbReference type="NCBI Taxonomy" id="73010"/>
    <lineage>
        <taxon>Bacteria</taxon>
        <taxon>Pseudomonadati</taxon>
        <taxon>Pseudomonadota</taxon>
        <taxon>Gammaproteobacteria</taxon>
        <taxon>Aeromonadales</taxon>
        <taxon>Aeromonadaceae</taxon>
        <taxon>Aeromonas</taxon>
    </lineage>
</organism>
<keyword evidence="3" id="KW-1185">Reference proteome</keyword>
<evidence type="ECO:0000313" key="2">
    <source>
        <dbReference type="EMBL" id="USV58595.1"/>
    </source>
</evidence>
<evidence type="ECO:0000313" key="3">
    <source>
        <dbReference type="Proteomes" id="UP001056890"/>
    </source>
</evidence>
<dbReference type="PANTHER" id="PTHR32432:SF3">
    <property type="entry name" value="ETHANOLAMINE UTILIZATION PROTEIN EUTJ"/>
    <property type="match status" value="1"/>
</dbReference>
<dbReference type="InterPro" id="IPR003494">
    <property type="entry name" value="SHS2_FtsA"/>
</dbReference>
<dbReference type="InterPro" id="IPR005883">
    <property type="entry name" value="PilM"/>
</dbReference>
<dbReference type="SMART" id="SM00842">
    <property type="entry name" value="FtsA"/>
    <property type="match status" value="1"/>
</dbReference>
<dbReference type="CDD" id="cd24049">
    <property type="entry name" value="ASKHA_NBD_PilM"/>
    <property type="match status" value="1"/>
</dbReference>
<dbReference type="EMBL" id="CP099717">
    <property type="protein sequence ID" value="USV58595.1"/>
    <property type="molecule type" value="Genomic_DNA"/>
</dbReference>
<dbReference type="Pfam" id="PF11104">
    <property type="entry name" value="PilM_2"/>
    <property type="match status" value="1"/>
</dbReference>
<protein>
    <submittedName>
        <fullName evidence="2">PilM family type IVa pilus assembly protein TapM</fullName>
    </submittedName>
</protein>
<dbReference type="InterPro" id="IPR050696">
    <property type="entry name" value="FtsA/MreB"/>
</dbReference>
<dbReference type="PANTHER" id="PTHR32432">
    <property type="entry name" value="CELL DIVISION PROTEIN FTSA-RELATED"/>
    <property type="match status" value="1"/>
</dbReference>
<reference evidence="2" key="1">
    <citation type="submission" date="2022-06" db="EMBL/GenBank/DDBJ databases">
        <title>Complete Genome of Aeromonas sp. Strain SOD01 Isolated from an Urban Freshwater Stream.</title>
        <authorList>
            <person name="Williams L.E."/>
            <person name="Brysgel T."/>
            <person name="Capestro E.M."/>
            <person name="Foltz G.V."/>
            <person name="Gardner A.E."/>
            <person name="Ingrassia J."/>
            <person name="Peterson E."/>
            <person name="Arruda J."/>
            <person name="Flaherty I."/>
            <person name="Hunt M."/>
            <person name="Pappas G."/>
            <person name="Ramsaran S."/>
            <person name="Rocha M."/>
        </authorList>
    </citation>
    <scope>NUCLEOTIDE SEQUENCE</scope>
    <source>
        <strain evidence="2">SOD01</strain>
    </source>
</reference>
<name>A0AAE9SD85_9GAMM</name>
<proteinExistence type="predicted"/>
<dbReference type="GO" id="GO:0051301">
    <property type="term" value="P:cell division"/>
    <property type="evidence" value="ECO:0007669"/>
    <property type="project" value="InterPro"/>
</dbReference>
<feature type="domain" description="SHS2" evidence="1">
    <location>
        <begin position="17"/>
        <end position="183"/>
    </location>
</feature>
<sequence>MDVYMFGLFSKGSLLSLAGIDFGSQTIKAVTLTGRPGKVHLESIAEIAMPKGTLVDYQLQDIERVSQSLKSLKRLIQGECEQVATAVTGSNVITKVIQVDANINDSELESQVQMEAEQIIPFPLDEVSLDFEILGLTADATRQEVLLSAARTESVNGRVSALTEAGMSTRVVDVGAHALGRAVLACLPELQTGDKPVGIVDIGASAMTFAALIKGQVIYSRLQNFGGDQYSQALASFYSMTLDDAEQAKVQGTLPADHEQDVLIPHLNTLILHIRRNVQLFCSSSGNKELPRLVLTGGGSLLPGLVDQMGTDLHCEVFHPDPFALLGKPKGEGGLAHGAKYMAALGLALRSFTPCQI</sequence>
<dbReference type="AlphaFoldDB" id="A0AAE9SD85"/>
<accession>A0AAE9SD85</accession>